<evidence type="ECO:0000256" key="1">
    <source>
        <dbReference type="SAM" id="MobiDB-lite"/>
    </source>
</evidence>
<dbReference type="Proteomes" id="UP000285326">
    <property type="component" value="Unassembled WGS sequence"/>
</dbReference>
<feature type="compositionally biased region" description="Basic and acidic residues" evidence="1">
    <location>
        <begin position="98"/>
        <end position="110"/>
    </location>
</feature>
<proteinExistence type="predicted"/>
<accession>A0A420IMP2</accession>
<organism evidence="2 3">
    <name type="scientific">Golovinomyces cichoracearum</name>
    <dbReference type="NCBI Taxonomy" id="62708"/>
    <lineage>
        <taxon>Eukaryota</taxon>
        <taxon>Fungi</taxon>
        <taxon>Dikarya</taxon>
        <taxon>Ascomycota</taxon>
        <taxon>Pezizomycotina</taxon>
        <taxon>Leotiomycetes</taxon>
        <taxon>Erysiphales</taxon>
        <taxon>Erysiphaceae</taxon>
        <taxon>Golovinomyces</taxon>
    </lineage>
</organism>
<gene>
    <name evidence="2" type="ORF">GcM1_231029</name>
</gene>
<evidence type="ECO:0000313" key="2">
    <source>
        <dbReference type="EMBL" id="RKF75782.1"/>
    </source>
</evidence>
<dbReference type="AlphaFoldDB" id="A0A420IMP2"/>
<feature type="region of interest" description="Disordered" evidence="1">
    <location>
        <begin position="81"/>
        <end position="115"/>
    </location>
</feature>
<protein>
    <submittedName>
        <fullName evidence="2">Uncharacterized protein</fullName>
    </submittedName>
</protein>
<sequence>MAPDSKTQNSCCSSHTQNLKLISVKRPKLIQVAATAPSLQTSITPKDAQYSHSSTRAAALLTRIVTEIEVFRQVRGNSIGSIESSYSTSDDQQSPKIDGNETERKDKSDQLDTYSNDYSHLSSTRIISAMKANMFQGGNYFSFPDFENFGEYREG</sequence>
<comment type="caution">
    <text evidence="2">The sequence shown here is derived from an EMBL/GenBank/DDBJ whole genome shotgun (WGS) entry which is preliminary data.</text>
</comment>
<name>A0A420IMP2_9PEZI</name>
<reference evidence="2 3" key="1">
    <citation type="journal article" date="2018" name="BMC Genomics">
        <title>Comparative genome analyses reveal sequence features reflecting distinct modes of host-adaptation between dicot and monocot powdery mildew.</title>
        <authorList>
            <person name="Wu Y."/>
            <person name="Ma X."/>
            <person name="Pan Z."/>
            <person name="Kale S.D."/>
            <person name="Song Y."/>
            <person name="King H."/>
            <person name="Zhang Q."/>
            <person name="Presley C."/>
            <person name="Deng X."/>
            <person name="Wei C.I."/>
            <person name="Xiao S."/>
        </authorList>
    </citation>
    <scope>NUCLEOTIDE SEQUENCE [LARGE SCALE GENOMIC DNA]</scope>
    <source>
        <strain evidence="2">UMSG1</strain>
    </source>
</reference>
<dbReference type="EMBL" id="MCBS01023170">
    <property type="protein sequence ID" value="RKF75782.1"/>
    <property type="molecule type" value="Genomic_DNA"/>
</dbReference>
<evidence type="ECO:0000313" key="3">
    <source>
        <dbReference type="Proteomes" id="UP000285326"/>
    </source>
</evidence>